<name>A0ABN4N9Y7_9GAMM</name>
<protein>
    <submittedName>
        <fullName evidence="1">Uncharacterized protein</fullName>
    </submittedName>
</protein>
<proteinExistence type="predicted"/>
<dbReference type="Proteomes" id="UP000076104">
    <property type="component" value="Chromosome"/>
</dbReference>
<sequence length="66" mass="7545">MSNDKKTIEDYRHLVVSKDVTVHLSQDQQAMILKTYDYGLNAMTDIDEMLLSSVIRQLKTAIQADT</sequence>
<dbReference type="RefSeq" id="WP_062845669.1">
    <property type="nucleotide sequence ID" value="NZ_CP014945.1"/>
</dbReference>
<accession>A0ABN4N9Y7</accession>
<gene>
    <name evidence="1" type="ORF">A3K91_2615</name>
</gene>
<keyword evidence="2" id="KW-1185">Reference proteome</keyword>
<dbReference type="GeneID" id="33059987"/>
<evidence type="ECO:0000313" key="1">
    <source>
        <dbReference type="EMBL" id="AMT98185.1"/>
    </source>
</evidence>
<organism evidence="1 2">
    <name type="scientific">Psychrobacter alimentarius</name>
    <dbReference type="NCBI Taxonomy" id="261164"/>
    <lineage>
        <taxon>Bacteria</taxon>
        <taxon>Pseudomonadati</taxon>
        <taxon>Pseudomonadota</taxon>
        <taxon>Gammaproteobacteria</taxon>
        <taxon>Moraxellales</taxon>
        <taxon>Moraxellaceae</taxon>
        <taxon>Psychrobacter</taxon>
    </lineage>
</organism>
<evidence type="ECO:0000313" key="2">
    <source>
        <dbReference type="Proteomes" id="UP000076104"/>
    </source>
</evidence>
<dbReference type="EMBL" id="CP014945">
    <property type="protein sequence ID" value="AMT98185.1"/>
    <property type="molecule type" value="Genomic_DNA"/>
</dbReference>
<reference evidence="1 2" key="1">
    <citation type="submission" date="2016-03" db="EMBL/GenBank/DDBJ databases">
        <title>Genome sequencing of Psychrobacter alimentarius PAMC 27889.</title>
        <authorList>
            <person name="Lee J."/>
            <person name="Kim O.-S."/>
        </authorList>
    </citation>
    <scope>NUCLEOTIDE SEQUENCE [LARGE SCALE GENOMIC DNA]</scope>
    <source>
        <strain evidence="1 2">PAMC 27889</strain>
    </source>
</reference>